<sequence>MKYDFSKIKIPREVLATNCLEQTRGTSAKSVDQLPPPIAWNRHEQLLVIKQFITSSPIAWNRHEVWLLQGKKKKPREVLTANCLEQMQKLRHNHTLFISAEL</sequence>
<evidence type="ECO:0000313" key="2">
    <source>
        <dbReference type="Proteomes" id="UP000789525"/>
    </source>
</evidence>
<dbReference type="Proteomes" id="UP000789525">
    <property type="component" value="Unassembled WGS sequence"/>
</dbReference>
<evidence type="ECO:0000313" key="1">
    <source>
        <dbReference type="EMBL" id="CAG8721180.1"/>
    </source>
</evidence>
<reference evidence="1" key="1">
    <citation type="submission" date="2021-06" db="EMBL/GenBank/DDBJ databases">
        <authorList>
            <person name="Kallberg Y."/>
            <person name="Tangrot J."/>
            <person name="Rosling A."/>
        </authorList>
    </citation>
    <scope>NUCLEOTIDE SEQUENCE</scope>
    <source>
        <strain evidence="1">CL356</strain>
    </source>
</reference>
<protein>
    <submittedName>
        <fullName evidence="1">5589_t:CDS:1</fullName>
    </submittedName>
</protein>
<accession>A0ACA9PU76</accession>
<organism evidence="1 2">
    <name type="scientific">Acaulospora colombiana</name>
    <dbReference type="NCBI Taxonomy" id="27376"/>
    <lineage>
        <taxon>Eukaryota</taxon>
        <taxon>Fungi</taxon>
        <taxon>Fungi incertae sedis</taxon>
        <taxon>Mucoromycota</taxon>
        <taxon>Glomeromycotina</taxon>
        <taxon>Glomeromycetes</taxon>
        <taxon>Diversisporales</taxon>
        <taxon>Acaulosporaceae</taxon>
        <taxon>Acaulospora</taxon>
    </lineage>
</organism>
<name>A0ACA9PU76_9GLOM</name>
<feature type="non-terminal residue" evidence="1">
    <location>
        <position position="102"/>
    </location>
</feature>
<comment type="caution">
    <text evidence="1">The sequence shown here is derived from an EMBL/GenBank/DDBJ whole genome shotgun (WGS) entry which is preliminary data.</text>
</comment>
<dbReference type="EMBL" id="CAJVPT010038821">
    <property type="protein sequence ID" value="CAG8721180.1"/>
    <property type="molecule type" value="Genomic_DNA"/>
</dbReference>
<keyword evidence="2" id="KW-1185">Reference proteome</keyword>
<gene>
    <name evidence="1" type="ORF">ACOLOM_LOCUS11146</name>
</gene>
<proteinExistence type="predicted"/>